<gene>
    <name evidence="3" type="ORF">SAMN03159428_00839</name>
    <name evidence="2" type="ORF">SAMN03159514_00842</name>
</gene>
<evidence type="ECO:0000313" key="4">
    <source>
        <dbReference type="Proteomes" id="UP000198760"/>
    </source>
</evidence>
<reference evidence="4 5" key="1">
    <citation type="submission" date="2016-10" db="EMBL/GenBank/DDBJ databases">
        <authorList>
            <person name="Varghese N."/>
            <person name="Submissions S."/>
        </authorList>
    </citation>
    <scope>NUCLEOTIDE SEQUENCE [LARGE SCALE GENOMIC DNA]</scope>
    <source>
        <strain evidence="3 4">NFIX06</strain>
        <strain evidence="2 5">NFIX08</strain>
    </source>
</reference>
<evidence type="ECO:0000313" key="5">
    <source>
        <dbReference type="Proteomes" id="UP000199173"/>
    </source>
</evidence>
<comment type="caution">
    <text evidence="2">The sequence shown here is derived from an EMBL/GenBank/DDBJ whole genome shotgun (WGS) entry which is preliminary data.</text>
</comment>
<proteinExistence type="predicted"/>
<keyword evidence="1" id="KW-1133">Transmembrane helix</keyword>
<sequence length="74" mass="8751">MFYRIILVLSFDICFMIGFLFFLFVCIVLLSTAFALCYIFFNKILYLAHDLALSAPLYFSESIDEKDENSRREE</sequence>
<evidence type="ECO:0008006" key="6">
    <source>
        <dbReference type="Google" id="ProtNLM"/>
    </source>
</evidence>
<protein>
    <recommendedName>
        <fullName evidence="6">Inner membrane protein</fullName>
    </recommendedName>
</protein>
<evidence type="ECO:0000256" key="1">
    <source>
        <dbReference type="SAM" id="Phobius"/>
    </source>
</evidence>
<keyword evidence="4" id="KW-1185">Reference proteome</keyword>
<name>A0AAX2EN26_9ENTR</name>
<evidence type="ECO:0000313" key="3">
    <source>
        <dbReference type="EMBL" id="SFT48934.1"/>
    </source>
</evidence>
<dbReference type="Proteomes" id="UP000199173">
    <property type="component" value="Unassembled WGS sequence"/>
</dbReference>
<feature type="transmembrane region" description="Helical" evidence="1">
    <location>
        <begin position="12"/>
        <end position="41"/>
    </location>
</feature>
<keyword evidence="1" id="KW-0812">Transmembrane</keyword>
<dbReference type="EMBL" id="FOYJ01000001">
    <property type="protein sequence ID" value="SFR00245.1"/>
    <property type="molecule type" value="Genomic_DNA"/>
</dbReference>
<keyword evidence="1" id="KW-0472">Membrane</keyword>
<dbReference type="AlphaFoldDB" id="A0AAX2EN26"/>
<dbReference type="Proteomes" id="UP000198760">
    <property type="component" value="Unassembled WGS sequence"/>
</dbReference>
<organism evidence="2 5">
    <name type="scientific">Kosakonia radicincitans</name>
    <dbReference type="NCBI Taxonomy" id="283686"/>
    <lineage>
        <taxon>Bacteria</taxon>
        <taxon>Pseudomonadati</taxon>
        <taxon>Pseudomonadota</taxon>
        <taxon>Gammaproteobacteria</taxon>
        <taxon>Enterobacterales</taxon>
        <taxon>Enterobacteriaceae</taxon>
        <taxon>Kosakonia</taxon>
    </lineage>
</organism>
<evidence type="ECO:0000313" key="2">
    <source>
        <dbReference type="EMBL" id="SFR00245.1"/>
    </source>
</evidence>
<dbReference type="EMBL" id="FPAV01000001">
    <property type="protein sequence ID" value="SFT48934.1"/>
    <property type="molecule type" value="Genomic_DNA"/>
</dbReference>
<accession>A0AAX2EN26</accession>